<reference evidence="2 3" key="1">
    <citation type="journal article" date="2015" name="Nature">
        <title>rRNA introns, odd ribosomes, and small enigmatic genomes across a large radiation of phyla.</title>
        <authorList>
            <person name="Brown C.T."/>
            <person name="Hug L.A."/>
            <person name="Thomas B.C."/>
            <person name="Sharon I."/>
            <person name="Castelle C.J."/>
            <person name="Singh A."/>
            <person name="Wilkins M.J."/>
            <person name="Williams K.H."/>
            <person name="Banfield J.F."/>
        </authorList>
    </citation>
    <scope>NUCLEOTIDE SEQUENCE [LARGE SCALE GENOMIC DNA]</scope>
</reference>
<protein>
    <submittedName>
        <fullName evidence="2">DoxX</fullName>
    </submittedName>
</protein>
<keyword evidence="1" id="KW-1133">Transmembrane helix</keyword>
<accession>A0A0G1T185</accession>
<sequence length="124" mass="14305">MLYAGVTKIIDPEWTAAGFLKGAKTFPDLYAWFASPVNITWVNFLNEWGLTFLGVSLILGVFVRYSSPLGALLMMLYYFANLEFPYPNPHSYLVDEHIIYALVFLFFAVIKAGKFYGFDNRFYR</sequence>
<gene>
    <name evidence="2" type="ORF">UY02_C0047G0002</name>
</gene>
<name>A0A0G1T185_9BACT</name>
<organism evidence="2 3">
    <name type="scientific">Candidatus Giovannonibacteria bacterium GW2011_GWB1_47_6b</name>
    <dbReference type="NCBI Taxonomy" id="1618655"/>
    <lineage>
        <taxon>Bacteria</taxon>
        <taxon>Candidatus Giovannoniibacteriota</taxon>
    </lineage>
</organism>
<evidence type="ECO:0000313" key="2">
    <source>
        <dbReference type="EMBL" id="KKU75581.1"/>
    </source>
</evidence>
<feature type="transmembrane region" description="Helical" evidence="1">
    <location>
        <begin position="52"/>
        <end position="78"/>
    </location>
</feature>
<evidence type="ECO:0000313" key="3">
    <source>
        <dbReference type="Proteomes" id="UP000034682"/>
    </source>
</evidence>
<proteinExistence type="predicted"/>
<comment type="caution">
    <text evidence="2">The sequence shown here is derived from an EMBL/GenBank/DDBJ whole genome shotgun (WGS) entry which is preliminary data.</text>
</comment>
<dbReference type="Proteomes" id="UP000034682">
    <property type="component" value="Unassembled WGS sequence"/>
</dbReference>
<dbReference type="AlphaFoldDB" id="A0A0G1T185"/>
<evidence type="ECO:0000256" key="1">
    <source>
        <dbReference type="SAM" id="Phobius"/>
    </source>
</evidence>
<dbReference type="EMBL" id="LCOK01000047">
    <property type="protein sequence ID" value="KKU75581.1"/>
    <property type="molecule type" value="Genomic_DNA"/>
</dbReference>
<keyword evidence="1" id="KW-0812">Transmembrane</keyword>
<feature type="transmembrane region" description="Helical" evidence="1">
    <location>
        <begin position="98"/>
        <end position="118"/>
    </location>
</feature>
<keyword evidence="1" id="KW-0472">Membrane</keyword>